<sequence length="499" mass="54648">MNALHRTALRAALSRALVSTLLLGAALPAHAAGITIAIGSEPTTLDPQQRDDGAERAVTDNIFETLLERTQDGTLVPGLAAEMPTQIDDLTWEFKLTPDVSFTNGEPFNAASVVASVARIIDPDYNSEQIAYLGTIEGAEAVDDLTVHIKTTAPDPVLPARMYWMKMVPATYAEDESFGREPVGTGPYMFSEWAPGEGITLVRNDAYWGEAPEIDDVTYRFIGEAGTRLSGLMAGELDVIRNLYPEFAAAVPQAITTQGLETSTLILSTANPVMEDPKVRKALNLAIDRKALAESLFVGNAVPVYGQIVNPKSFGFNDSLPQYDYDPEAAKALIEEAGATGKTITLVGESGRWLKDRELIEAVGAYWSEIGLTVDIRIEEFGEYLNQLFDKENRPDAIFVTNSDELLDADRPMTATLEYNASYASNVDEEMAAQIQAARSETDVEARKALYAEITQKAYDLDYLAPLLNQEDIYGLSERLEWTPRIDAKLLVKEMSVSE</sequence>
<evidence type="ECO:0000313" key="6">
    <source>
        <dbReference type="Proteomes" id="UP000244077"/>
    </source>
</evidence>
<dbReference type="SUPFAM" id="SSF53850">
    <property type="entry name" value="Periplasmic binding protein-like II"/>
    <property type="match status" value="1"/>
</dbReference>
<dbReference type="OrthoDB" id="9803988at2"/>
<dbReference type="Gene3D" id="3.10.105.10">
    <property type="entry name" value="Dipeptide-binding Protein, Domain 3"/>
    <property type="match status" value="1"/>
</dbReference>
<comment type="subcellular location">
    <subcellularLocation>
        <location evidence="1">Periplasm</location>
    </subcellularLocation>
</comment>
<dbReference type="PANTHER" id="PTHR30290">
    <property type="entry name" value="PERIPLASMIC BINDING COMPONENT OF ABC TRANSPORTER"/>
    <property type="match status" value="1"/>
</dbReference>
<reference evidence="5 6" key="1">
    <citation type="submission" date="2018-04" db="EMBL/GenBank/DDBJ databases">
        <title>Genomic Encyclopedia of Archaeal and Bacterial Type Strains, Phase II (KMG-II): from individual species to whole genera.</title>
        <authorList>
            <person name="Goeker M."/>
        </authorList>
    </citation>
    <scope>NUCLEOTIDE SEQUENCE [LARGE SCALE GENOMIC DNA]</scope>
    <source>
        <strain evidence="5 6">DSM 100434</strain>
    </source>
</reference>
<evidence type="ECO:0000256" key="3">
    <source>
        <dbReference type="SAM" id="SignalP"/>
    </source>
</evidence>
<proteinExistence type="inferred from homology"/>
<dbReference type="GO" id="GO:0030288">
    <property type="term" value="C:outer membrane-bounded periplasmic space"/>
    <property type="evidence" value="ECO:0007669"/>
    <property type="project" value="UniProtKB-ARBA"/>
</dbReference>
<dbReference type="Proteomes" id="UP000244077">
    <property type="component" value="Unassembled WGS sequence"/>
</dbReference>
<evidence type="ECO:0000256" key="2">
    <source>
        <dbReference type="ARBA" id="ARBA00005695"/>
    </source>
</evidence>
<name>A0A2T5H5H1_9RHOB</name>
<dbReference type="Gene3D" id="3.90.76.10">
    <property type="entry name" value="Dipeptide-binding Protein, Domain 1"/>
    <property type="match status" value="1"/>
</dbReference>
<dbReference type="Pfam" id="PF00496">
    <property type="entry name" value="SBP_bac_5"/>
    <property type="match status" value="1"/>
</dbReference>
<dbReference type="AlphaFoldDB" id="A0A2T5H5H1"/>
<dbReference type="Gene3D" id="3.40.190.10">
    <property type="entry name" value="Periplasmic binding protein-like II"/>
    <property type="match status" value="1"/>
</dbReference>
<dbReference type="RefSeq" id="WP_107817904.1">
    <property type="nucleotide sequence ID" value="NZ_QAOH01000022.1"/>
</dbReference>
<keyword evidence="3" id="KW-0732">Signal</keyword>
<comment type="similarity">
    <text evidence="2">Belongs to the bacterial solute-binding protein 5 family.</text>
</comment>
<dbReference type="InterPro" id="IPR000914">
    <property type="entry name" value="SBP_5_dom"/>
</dbReference>
<dbReference type="InterPro" id="IPR039424">
    <property type="entry name" value="SBP_5"/>
</dbReference>
<feature type="signal peptide" evidence="3">
    <location>
        <begin position="1"/>
        <end position="31"/>
    </location>
</feature>
<dbReference type="GO" id="GO:0043190">
    <property type="term" value="C:ATP-binding cassette (ABC) transporter complex"/>
    <property type="evidence" value="ECO:0007669"/>
    <property type="project" value="InterPro"/>
</dbReference>
<feature type="domain" description="Solute-binding protein family 5" evidence="4">
    <location>
        <begin position="74"/>
        <end position="415"/>
    </location>
</feature>
<accession>A0A2T5H5H1</accession>
<comment type="caution">
    <text evidence="5">The sequence shown here is derived from an EMBL/GenBank/DDBJ whole genome shotgun (WGS) entry which is preliminary data.</text>
</comment>
<evidence type="ECO:0000256" key="1">
    <source>
        <dbReference type="ARBA" id="ARBA00004418"/>
    </source>
</evidence>
<dbReference type="EMBL" id="QAOH01000022">
    <property type="protein sequence ID" value="PTQ66822.1"/>
    <property type="molecule type" value="Genomic_DNA"/>
</dbReference>
<feature type="chain" id="PRO_5015426863" evidence="3">
    <location>
        <begin position="32"/>
        <end position="499"/>
    </location>
</feature>
<evidence type="ECO:0000313" key="5">
    <source>
        <dbReference type="EMBL" id="PTQ66822.1"/>
    </source>
</evidence>
<gene>
    <name evidence="5" type="ORF">C8N42_12210</name>
</gene>
<organism evidence="5 6">
    <name type="scientific">Celeribacter persicus</name>
    <dbReference type="NCBI Taxonomy" id="1651082"/>
    <lineage>
        <taxon>Bacteria</taxon>
        <taxon>Pseudomonadati</taxon>
        <taxon>Pseudomonadota</taxon>
        <taxon>Alphaproteobacteria</taxon>
        <taxon>Rhodobacterales</taxon>
        <taxon>Roseobacteraceae</taxon>
        <taxon>Celeribacter</taxon>
    </lineage>
</organism>
<keyword evidence="6" id="KW-1185">Reference proteome</keyword>
<dbReference type="PIRSF" id="PIRSF002741">
    <property type="entry name" value="MppA"/>
    <property type="match status" value="1"/>
</dbReference>
<dbReference type="GO" id="GO:1904680">
    <property type="term" value="F:peptide transmembrane transporter activity"/>
    <property type="evidence" value="ECO:0007669"/>
    <property type="project" value="TreeGrafter"/>
</dbReference>
<evidence type="ECO:0000259" key="4">
    <source>
        <dbReference type="Pfam" id="PF00496"/>
    </source>
</evidence>
<dbReference type="InterPro" id="IPR030678">
    <property type="entry name" value="Peptide/Ni-bd"/>
</dbReference>
<dbReference type="GO" id="GO:0015833">
    <property type="term" value="P:peptide transport"/>
    <property type="evidence" value="ECO:0007669"/>
    <property type="project" value="TreeGrafter"/>
</dbReference>
<protein>
    <submittedName>
        <fullName evidence="5">Peptide/nickel transport system substrate-binding protein</fullName>
    </submittedName>
</protein>